<comment type="caution">
    <text evidence="2">The sequence shown here is derived from an EMBL/GenBank/DDBJ whole genome shotgun (WGS) entry which is preliminary data.</text>
</comment>
<dbReference type="InterPro" id="IPR000182">
    <property type="entry name" value="GNAT_dom"/>
</dbReference>
<dbReference type="Gene3D" id="3.40.630.30">
    <property type="match status" value="1"/>
</dbReference>
<accession>A0A1E3AIY5</accession>
<name>A0A1E3AIY5_9FIRM</name>
<feature type="domain" description="N-acetyltransferase" evidence="1">
    <location>
        <begin position="33"/>
        <end position="178"/>
    </location>
</feature>
<dbReference type="Pfam" id="PF13302">
    <property type="entry name" value="Acetyltransf_3"/>
    <property type="match status" value="1"/>
</dbReference>
<evidence type="ECO:0000313" key="2">
    <source>
        <dbReference type="EMBL" id="ODM08715.1"/>
    </source>
</evidence>
<dbReference type="PATRIC" id="fig|1432052.4.peg.380"/>
<sequence length="201" mass="23459">MGNENSMKRENVFWNRDVYADCPQLEDDKYLMKLTSESDWQDLLKVYSDKDAVPFFNSDNCNGEDFYLTAEERMKEIIRMWRLSYEERGFVRWSIVDKQGGCVIGTIELFHRDAADYFTDCGLLRLDIRSDYEREEEIVRIVSLILEPAFVLFRCCKIATKAVPGAVERIKGLKRLGFAATEEKVIGHDGTRYGDYFVVVR</sequence>
<dbReference type="GO" id="GO:0016747">
    <property type="term" value="F:acyltransferase activity, transferring groups other than amino-acyl groups"/>
    <property type="evidence" value="ECO:0007669"/>
    <property type="project" value="InterPro"/>
</dbReference>
<gene>
    <name evidence="2" type="ORF">BEI61_00344</name>
</gene>
<dbReference type="SUPFAM" id="SSF55729">
    <property type="entry name" value="Acyl-CoA N-acyltransferases (Nat)"/>
    <property type="match status" value="1"/>
</dbReference>
<organism evidence="2 3">
    <name type="scientific">Eisenbergiella tayi</name>
    <dbReference type="NCBI Taxonomy" id="1432052"/>
    <lineage>
        <taxon>Bacteria</taxon>
        <taxon>Bacillati</taxon>
        <taxon>Bacillota</taxon>
        <taxon>Clostridia</taxon>
        <taxon>Lachnospirales</taxon>
        <taxon>Lachnospiraceae</taxon>
        <taxon>Eisenbergiella</taxon>
    </lineage>
</organism>
<dbReference type="AlphaFoldDB" id="A0A1E3AIY5"/>
<proteinExistence type="predicted"/>
<reference evidence="2 3" key="1">
    <citation type="submission" date="2016-07" db="EMBL/GenBank/DDBJ databases">
        <title>Characterization of isolates of Eisenbergiella tayi derived from blood cultures, using whole genome sequencing.</title>
        <authorList>
            <person name="Burdz T."/>
            <person name="Wiebe D."/>
            <person name="Huynh C."/>
            <person name="Bernard K."/>
        </authorList>
    </citation>
    <scope>NUCLEOTIDE SEQUENCE [LARGE SCALE GENOMIC DNA]</scope>
    <source>
        <strain evidence="2 3">NML 110608</strain>
    </source>
</reference>
<evidence type="ECO:0000259" key="1">
    <source>
        <dbReference type="Pfam" id="PF13302"/>
    </source>
</evidence>
<dbReference type="EMBL" id="MCGH01000001">
    <property type="protein sequence ID" value="ODM08715.1"/>
    <property type="molecule type" value="Genomic_DNA"/>
</dbReference>
<evidence type="ECO:0000313" key="3">
    <source>
        <dbReference type="Proteomes" id="UP000094067"/>
    </source>
</evidence>
<dbReference type="InterPro" id="IPR016181">
    <property type="entry name" value="Acyl_CoA_acyltransferase"/>
</dbReference>
<dbReference type="Proteomes" id="UP000094067">
    <property type="component" value="Unassembled WGS sequence"/>
</dbReference>
<protein>
    <recommendedName>
        <fullName evidence="1">N-acetyltransferase domain-containing protein</fullName>
    </recommendedName>
</protein>
<dbReference type="RefSeq" id="WP_081331019.1">
    <property type="nucleotide sequence ID" value="NZ_MCGH01000001.1"/>
</dbReference>